<dbReference type="AlphaFoldDB" id="A0A1R4G6J9"/>
<dbReference type="Proteomes" id="UP000195766">
    <property type="component" value="Unassembled WGS sequence"/>
</dbReference>
<accession>A0A1R4G6J9</accession>
<gene>
    <name evidence="1" type="ORF">FM111_09900</name>
</gene>
<evidence type="ECO:0000313" key="2">
    <source>
        <dbReference type="Proteomes" id="UP000195766"/>
    </source>
</evidence>
<evidence type="ECO:0000313" key="1">
    <source>
        <dbReference type="EMBL" id="SJM63801.1"/>
    </source>
</evidence>
<dbReference type="EMBL" id="FUIE01000051">
    <property type="protein sequence ID" value="SJM63801.1"/>
    <property type="molecule type" value="Genomic_DNA"/>
</dbReference>
<dbReference type="RefSeq" id="WP_256968185.1">
    <property type="nucleotide sequence ID" value="NZ_FUIE01000051.1"/>
</dbReference>
<proteinExistence type="predicted"/>
<name>A0A1R4G6J9_BREDI</name>
<protein>
    <submittedName>
        <fullName evidence="1">Uncharacterized protein</fullName>
    </submittedName>
</protein>
<organism evidence="1 2">
    <name type="scientific">Brevundimonas diminuta 3F5N</name>
    <dbReference type="NCBI Taxonomy" id="1255603"/>
    <lineage>
        <taxon>Bacteria</taxon>
        <taxon>Pseudomonadati</taxon>
        <taxon>Pseudomonadota</taxon>
        <taxon>Alphaproteobacteria</taxon>
        <taxon>Caulobacterales</taxon>
        <taxon>Caulobacteraceae</taxon>
        <taxon>Brevundimonas</taxon>
    </lineage>
</organism>
<sequence length="74" mass="7785">MILAEAATQPCELAVLPERPTAADLEAAYVRRGAQVTACDAARRLAVETLRAERDLIDAWAQGRGAAGPILPGD</sequence>
<reference evidence="1 2" key="1">
    <citation type="submission" date="2017-02" db="EMBL/GenBank/DDBJ databases">
        <authorList>
            <person name="Peterson S.W."/>
        </authorList>
    </citation>
    <scope>NUCLEOTIDE SEQUENCE [LARGE SCALE GENOMIC DNA]</scope>
    <source>
        <strain evidence="1 2">3F5N</strain>
    </source>
</reference>